<proteinExistence type="inferred from homology"/>
<evidence type="ECO:0000256" key="7">
    <source>
        <dbReference type="ARBA" id="ARBA00023242"/>
    </source>
</evidence>
<gene>
    <name evidence="11" type="ORF">E3P99_03290</name>
</gene>
<dbReference type="Gene3D" id="3.90.1640.10">
    <property type="entry name" value="inorganic pyrophosphatase (n-terminal core)"/>
    <property type="match status" value="1"/>
</dbReference>
<evidence type="ECO:0000259" key="10">
    <source>
        <dbReference type="SMART" id="SM00709"/>
    </source>
</evidence>
<keyword evidence="5" id="KW-0863">Zinc-finger</keyword>
<feature type="region of interest" description="Disordered" evidence="9">
    <location>
        <begin position="1203"/>
        <end position="1471"/>
    </location>
</feature>
<feature type="compositionally biased region" description="Polar residues" evidence="9">
    <location>
        <begin position="1113"/>
        <end position="1123"/>
    </location>
</feature>
<feature type="region of interest" description="Disordered" evidence="9">
    <location>
        <begin position="995"/>
        <end position="1155"/>
    </location>
</feature>
<comment type="subcellular location">
    <subcellularLocation>
        <location evidence="1">Nucleus</location>
    </subcellularLocation>
</comment>
<organism evidence="11 12">
    <name type="scientific">Wallemia hederae</name>
    <dbReference type="NCBI Taxonomy" id="1540922"/>
    <lineage>
        <taxon>Eukaryota</taxon>
        <taxon>Fungi</taxon>
        <taxon>Dikarya</taxon>
        <taxon>Basidiomycota</taxon>
        <taxon>Wallemiomycotina</taxon>
        <taxon>Wallemiomycetes</taxon>
        <taxon>Wallemiales</taxon>
        <taxon>Wallemiaceae</taxon>
        <taxon>Wallemia</taxon>
    </lineage>
</organism>
<evidence type="ECO:0000256" key="9">
    <source>
        <dbReference type="SAM" id="MobiDB-lite"/>
    </source>
</evidence>
<evidence type="ECO:0000313" key="11">
    <source>
        <dbReference type="EMBL" id="TIA87256.1"/>
    </source>
</evidence>
<dbReference type="Pfam" id="PF03367">
    <property type="entry name" value="Zn_ribbon_ZPR1"/>
    <property type="match status" value="2"/>
</dbReference>
<feature type="compositionally biased region" description="Low complexity" evidence="9">
    <location>
        <begin position="1408"/>
        <end position="1421"/>
    </location>
</feature>
<dbReference type="Gene3D" id="2.20.25.420">
    <property type="entry name" value="ZPR1, zinc finger domain"/>
    <property type="match status" value="2"/>
</dbReference>
<feature type="domain" description="Zinc finger ZPR1-type" evidence="10">
    <location>
        <begin position="272"/>
        <end position="441"/>
    </location>
</feature>
<comment type="similarity">
    <text evidence="2">Belongs to the ZPR1 family.</text>
</comment>
<dbReference type="InterPro" id="IPR001667">
    <property type="entry name" value="DDH_dom"/>
</dbReference>
<dbReference type="Pfam" id="PF01368">
    <property type="entry name" value="DHH"/>
    <property type="match status" value="1"/>
</dbReference>
<dbReference type="OrthoDB" id="308464at2759"/>
<evidence type="ECO:0000256" key="5">
    <source>
        <dbReference type="ARBA" id="ARBA00022771"/>
    </source>
</evidence>
<feature type="compositionally biased region" description="Polar residues" evidence="9">
    <location>
        <begin position="1331"/>
        <end position="1346"/>
    </location>
</feature>
<feature type="compositionally biased region" description="Low complexity" evidence="9">
    <location>
        <begin position="1138"/>
        <end position="1154"/>
    </location>
</feature>
<dbReference type="Proteomes" id="UP000310189">
    <property type="component" value="Unassembled WGS sequence"/>
</dbReference>
<feature type="compositionally biased region" description="Gly residues" evidence="9">
    <location>
        <begin position="1020"/>
        <end position="1030"/>
    </location>
</feature>
<feature type="compositionally biased region" description="Low complexity" evidence="9">
    <location>
        <begin position="1361"/>
        <end position="1370"/>
    </location>
</feature>
<keyword evidence="6" id="KW-0862">Zinc</keyword>
<evidence type="ECO:0000256" key="6">
    <source>
        <dbReference type="ARBA" id="ARBA00022833"/>
    </source>
</evidence>
<keyword evidence="3" id="KW-0479">Metal-binding</keyword>
<evidence type="ECO:0000256" key="1">
    <source>
        <dbReference type="ARBA" id="ARBA00004123"/>
    </source>
</evidence>
<feature type="compositionally biased region" description="Low complexity" evidence="9">
    <location>
        <begin position="1379"/>
        <end position="1398"/>
    </location>
</feature>
<protein>
    <recommendedName>
        <fullName evidence="10">Zinc finger ZPR1-type domain-containing protein</fullName>
    </recommendedName>
</protein>
<dbReference type="GO" id="GO:0005634">
    <property type="term" value="C:nucleus"/>
    <property type="evidence" value="ECO:0007669"/>
    <property type="project" value="UniProtKB-SubCell"/>
</dbReference>
<dbReference type="InterPro" id="IPR042451">
    <property type="entry name" value="ZPR1_A/B_dom"/>
</dbReference>
<dbReference type="PANTHER" id="PTHR10876:SF0">
    <property type="entry name" value="ZINC FINGER PROTEIN ZPR1"/>
    <property type="match status" value="1"/>
</dbReference>
<dbReference type="NCBIfam" id="TIGR00310">
    <property type="entry name" value="ZPR1_znf"/>
    <property type="match status" value="1"/>
</dbReference>
<dbReference type="InterPro" id="IPR042452">
    <property type="entry name" value="ZPR1_Znf1/2"/>
</dbReference>
<feature type="domain" description="Zinc finger ZPR1-type" evidence="10">
    <location>
        <begin position="26"/>
        <end position="181"/>
    </location>
</feature>
<dbReference type="InterPro" id="IPR056180">
    <property type="entry name" value="ZPR1_jr_dom"/>
</dbReference>
<dbReference type="InterPro" id="IPR038763">
    <property type="entry name" value="DHH_sf"/>
</dbReference>
<feature type="compositionally biased region" description="Basic and acidic residues" evidence="9">
    <location>
        <begin position="1227"/>
        <end position="1236"/>
    </location>
</feature>
<comment type="function">
    <text evidence="8">Acts as a protein folding chaperone for elongation factor 1-alpha.</text>
</comment>
<dbReference type="InterPro" id="IPR038222">
    <property type="entry name" value="DHHA2_dom_sf"/>
</dbReference>
<dbReference type="EMBL" id="SPNW01000060">
    <property type="protein sequence ID" value="TIA87256.1"/>
    <property type="molecule type" value="Genomic_DNA"/>
</dbReference>
<dbReference type="FunFam" id="2.60.120.1040:FF:000001">
    <property type="entry name" value="Zinc finger protein ZPR1"/>
    <property type="match status" value="1"/>
</dbReference>
<feature type="compositionally biased region" description="Polar residues" evidence="9">
    <location>
        <begin position="1037"/>
        <end position="1064"/>
    </location>
</feature>
<dbReference type="Gene3D" id="3.10.310.20">
    <property type="entry name" value="DHHA2 domain"/>
    <property type="match status" value="1"/>
</dbReference>
<dbReference type="InterPro" id="IPR040141">
    <property type="entry name" value="ZPR1"/>
</dbReference>
<sequence length="1914" mass="210855">MPENLFKNVGDLVKDFEESPVQEIESLCMDCEKNGVTRMLLTMIPYFREVVVMSFRCDHCGNTNSEIQSAGEIQERGSLHTVHVTSPQDLDRQIVKSEHATISFLEYELTVPEGRGQLTTIEGVIRDTIRDLSMNQPLRKVLDVEVYNKINHLLSRLRGAVGASADEVLPDLVDGHTSLIEDKNKAEESHESLPFTPFTVQVRDPSGNSFATFKESPNDPKWSYRTFNRTHEENVALRLANEEDQQNTNVKQVAGFNDSDEITADEVIQFPGICSSCSKDSPTNMKKVNIPYFQDILIMSTNCEHCGFKDNEVKSGGAIPEKGKRITLKVEDEEDLSRDILKSEHAGLTIPEINLTLESGTLGGRFTTLEGLLAQVYEDLSTKAFIGDTAIETQAGDSGLVVSPQMQEFEKFLLELKNVMTAAKPFTVIIDDPLANSYVQNFNAPEPDEQILIEEYERTDEQNDDLGLKDMTPSLYTPFPFYFASPLTFIIPLHIRCPSCDDMSICERAIPSWLSAVTLFSGSIVRETNDFSVPSLPSMSSDSSSSSSSGIAGADDHGKLSKWSADNKARFLADLEHGKAGDWVIALGNQAADTDSLASSIAMAYHLEHTQKDINAVALLQTPRDSLDLRPENKFALENAQMAHKNHQDLLTIDELPLKVKRLAPLLKGIVLVDHPEPVGDWKLANISGIIDHHKDRGYGLDADPRVIEMTKSCSSLVARELFAHRKLYKKGDEMPKELADLLLAAIALDSDGLEDATDVDISSATQLYKYAHSHKKFKGKKFFKYMKKLKKAYKDARNDLDQLDFLDLLKRDYKGDLFQPENHAQHRLHLGFASIPFSIGEQINRSLPSRTLREYRAIERQFMIDRKSDINVILSKHKERDVNGEKVKVREIGVLVRHDGRLNGTDLAQVAFDNIAEAIEGNLQVQRWNGSDGGDDGGEPYGPHQTYSPYYHSRSIFFGAVVFSRHTPSSQPPESLQITVTNVMTGSTIQQRIFRKPSRKYSSAGYERRSTWGRARGVEGSGSGSGSGSASGSSSNESYGTITNSVNENGSRSRPISSYSGASPSPPQNTDKELPSIEDDGHLSQVEEASETSTIGEQPDDEEHHDNDDNDTINGDNANESDNTFRNEDENEEMLDLDPTLPDSSDSELSTPSLRHKASFRSAFDAQSIASTTDQSFVSAQESIETMSSAVSFHSTPSTVNLHAENQADVSEVSAVSSASQYSQDSAKRDDKDAEAAASALPDVKVEEEAKKSDTKVNNVRASDKPQPSLPKNSSSAESSPANTVVDSIFDSTQVSYNGSPSTEFNSVVSAATTPKQSPSQPSTPRKRNASTNSNASTIRASMTKNLPAAPPKRERRRVVSSPSSNSDVNFRRLSNDTSSTKPSSSSRPPSRLILPSEFVKLRKDASGSVSTASAVSETTKYAPSGTTSALSANKLPRAKDLSLRARSSTVTGAFQSRNPSVKTPTTKIDDMLPSDALGIERSMLSVSVTSGAAEKLARSNRSVIGKRKSVSWSGARSKQYSQMCKPMITLGLNSHFKPPQKLDPHSVLVRVHTTALDSFDALTLMRGTSAHNNSQSQLEGPPGPEYGFIPGRMALGQVVEVGWKVKNVHRQEWVWSLLPSVKSGCLSEYIVVNRNRLSPAPIQKAGQDISKLSTVPLKAFAAQKLSNSHMSQLRRGSRILVLAGNTNPCNSVSTYIIEELKQRHCQVFVQTKTSSYDDFDYGAGVHELVGGVGHITSDQLEGSFEMVVDARLCWDEKENSETLESCRRILCKDGAFITLIPEFLDIDGKEKEKDKDASKSVKHSRWRHILHILTMRFRKQTHTKRIQKVVLGVAGEEDVDSASGMDVRDMLDEIATKVNNGLYSAFLQDTAQLNAFQLENATSAFHTIGFNERGSHIANQPLSDYAVIRMRS</sequence>
<feature type="compositionally biased region" description="Basic and acidic residues" evidence="9">
    <location>
        <begin position="1071"/>
        <end position="1083"/>
    </location>
</feature>
<feature type="compositionally biased region" description="Low complexity" evidence="9">
    <location>
        <begin position="1314"/>
        <end position="1325"/>
    </location>
</feature>
<evidence type="ECO:0000256" key="3">
    <source>
        <dbReference type="ARBA" id="ARBA00022723"/>
    </source>
</evidence>
<feature type="compositionally biased region" description="Polar residues" evidence="9">
    <location>
        <begin position="1271"/>
        <end position="1313"/>
    </location>
</feature>
<accession>A0A4T0FKM2</accession>
<evidence type="ECO:0000313" key="12">
    <source>
        <dbReference type="Proteomes" id="UP000310189"/>
    </source>
</evidence>
<keyword evidence="4" id="KW-0677">Repeat</keyword>
<dbReference type="PANTHER" id="PTHR10876">
    <property type="entry name" value="ZINC FINGER PROTEIN ZPR1"/>
    <property type="match status" value="1"/>
</dbReference>
<dbReference type="SMART" id="SM00709">
    <property type="entry name" value="Zpr1"/>
    <property type="match status" value="2"/>
</dbReference>
<dbReference type="Gene3D" id="3.40.50.720">
    <property type="entry name" value="NAD(P)-binding Rossmann-like Domain"/>
    <property type="match status" value="1"/>
</dbReference>
<dbReference type="Pfam" id="PF22794">
    <property type="entry name" value="jr-ZPR1"/>
    <property type="match status" value="2"/>
</dbReference>
<name>A0A4T0FKM2_9BASI</name>
<evidence type="ECO:0000256" key="4">
    <source>
        <dbReference type="ARBA" id="ARBA00022737"/>
    </source>
</evidence>
<reference evidence="11 12" key="1">
    <citation type="submission" date="2019-03" db="EMBL/GenBank/DDBJ databases">
        <title>Sequencing 23 genomes of Wallemia ichthyophaga.</title>
        <authorList>
            <person name="Gostincar C."/>
        </authorList>
    </citation>
    <scope>NUCLEOTIDE SEQUENCE [LARGE SCALE GENOMIC DNA]</scope>
    <source>
        <strain evidence="11 12">EXF-5753</strain>
    </source>
</reference>
<feature type="compositionally biased region" description="Low complexity" evidence="9">
    <location>
        <begin position="1208"/>
        <end position="1226"/>
    </location>
</feature>
<keyword evidence="7" id="KW-0539">Nucleus</keyword>
<comment type="caution">
    <text evidence="11">The sequence shown here is derived from an EMBL/GenBank/DDBJ whole genome shotgun (WGS) entry which is preliminary data.</text>
</comment>
<feature type="region of interest" description="Disordered" evidence="9">
    <location>
        <begin position="927"/>
        <end position="947"/>
    </location>
</feature>
<dbReference type="FunFam" id="2.20.25.420:FF:000001">
    <property type="entry name" value="Zinc finger protein ZPR1"/>
    <property type="match status" value="1"/>
</dbReference>
<feature type="compositionally biased region" description="Polar residues" evidence="9">
    <location>
        <begin position="1447"/>
        <end position="1468"/>
    </location>
</feature>
<dbReference type="GO" id="GO:0008270">
    <property type="term" value="F:zinc ion binding"/>
    <property type="evidence" value="ECO:0007669"/>
    <property type="project" value="UniProtKB-KW"/>
</dbReference>
<keyword evidence="12" id="KW-1185">Reference proteome</keyword>
<dbReference type="FunFam" id="2.20.25.420:FF:000002">
    <property type="entry name" value="Zinc finger protein ZPR1"/>
    <property type="match status" value="1"/>
</dbReference>
<dbReference type="InterPro" id="IPR011032">
    <property type="entry name" value="GroES-like_sf"/>
</dbReference>
<evidence type="ECO:0000256" key="2">
    <source>
        <dbReference type="ARBA" id="ARBA00008354"/>
    </source>
</evidence>
<dbReference type="Gene3D" id="3.90.180.10">
    <property type="entry name" value="Medium-chain alcohol dehydrogenases, catalytic domain"/>
    <property type="match status" value="1"/>
</dbReference>
<dbReference type="SUPFAM" id="SSF50129">
    <property type="entry name" value="GroES-like"/>
    <property type="match status" value="1"/>
</dbReference>
<evidence type="ECO:0000256" key="8">
    <source>
        <dbReference type="ARBA" id="ARBA00054139"/>
    </source>
</evidence>
<dbReference type="Gene3D" id="2.60.120.1040">
    <property type="entry name" value="ZPR1, A/B domain"/>
    <property type="match status" value="2"/>
</dbReference>
<dbReference type="SUPFAM" id="SSF64182">
    <property type="entry name" value="DHH phosphoesterases"/>
    <property type="match status" value="1"/>
</dbReference>
<feature type="compositionally biased region" description="Basic and acidic residues" evidence="9">
    <location>
        <begin position="1245"/>
        <end position="1256"/>
    </location>
</feature>
<dbReference type="InterPro" id="IPR004457">
    <property type="entry name" value="Znf_ZPR1"/>
</dbReference>